<reference evidence="1" key="1">
    <citation type="submission" date="2021-07" db="EMBL/GenBank/DDBJ databases">
        <authorList>
            <person name="Durling M."/>
        </authorList>
    </citation>
    <scope>NUCLEOTIDE SEQUENCE</scope>
</reference>
<dbReference type="Proteomes" id="UP000696280">
    <property type="component" value="Unassembled WGS sequence"/>
</dbReference>
<dbReference type="OrthoDB" id="10325823at2759"/>
<organism evidence="1 2">
    <name type="scientific">Hymenoscyphus fraxineus</name>
    <dbReference type="NCBI Taxonomy" id="746836"/>
    <lineage>
        <taxon>Eukaryota</taxon>
        <taxon>Fungi</taxon>
        <taxon>Dikarya</taxon>
        <taxon>Ascomycota</taxon>
        <taxon>Pezizomycotina</taxon>
        <taxon>Leotiomycetes</taxon>
        <taxon>Helotiales</taxon>
        <taxon>Helotiaceae</taxon>
        <taxon>Hymenoscyphus</taxon>
    </lineage>
</organism>
<gene>
    <name evidence="1" type="ORF">HYFRA_00004500</name>
</gene>
<keyword evidence="2" id="KW-1185">Reference proteome</keyword>
<name>A0A9N9KXV7_9HELO</name>
<sequence length="156" mass="16985">MIIVAAKLKDDENQGLKKLLQTKVTSVGNLDTFFNMTGPEHDCDGVHMSDPILPDDEQIDSGAPYNSGGSSHNFEAIGGFGDLNSDLFVTFPANFDRATQDSAMSLDPPDNFLYQHLDTPVPADLMAAGNNAWAITEEYKYLTPQQNNPSVLNFAT</sequence>
<evidence type="ECO:0000313" key="2">
    <source>
        <dbReference type="Proteomes" id="UP000696280"/>
    </source>
</evidence>
<evidence type="ECO:0000313" key="1">
    <source>
        <dbReference type="EMBL" id="CAG8954583.1"/>
    </source>
</evidence>
<proteinExistence type="predicted"/>
<dbReference type="AlphaFoldDB" id="A0A9N9KXV7"/>
<comment type="caution">
    <text evidence="1">The sequence shown here is derived from an EMBL/GenBank/DDBJ whole genome shotgun (WGS) entry which is preliminary data.</text>
</comment>
<accession>A0A9N9KXV7</accession>
<dbReference type="EMBL" id="CAJVRL010000057">
    <property type="protein sequence ID" value="CAG8954583.1"/>
    <property type="molecule type" value="Genomic_DNA"/>
</dbReference>
<protein>
    <submittedName>
        <fullName evidence="1">Uncharacterized protein</fullName>
    </submittedName>
</protein>